<evidence type="ECO:0000313" key="2">
    <source>
        <dbReference type="EMBL" id="RED49687.1"/>
    </source>
</evidence>
<gene>
    <name evidence="2" type="ORF">DFP90_10558</name>
</gene>
<sequence length="234" mass="25889">MKNLTFFTLIVLVGGILAGCQGNSAYYGKGPMVLSPNSQMHFEKYLTSNPSTFLVTTDGRNSYYRYCPDTACRTEPVTVGLYNCEKHYGKECRIYAVKDKVVWQFDASNQQGVAYKPNNQQNITHQFLADWGGLFSDKLMSASFSHSMNGKLSFYNSETGICNGTFRIDQDSAKPVTDQNAVEYKGDWALSCGEGQSAQGDVRMVLNEKGKVTDLAGNGEDENGQPLVFKKTNP</sequence>
<accession>A0A3D9HJL0</accession>
<organism evidence="2 3">
    <name type="scientific">Aestuariispira insulae</name>
    <dbReference type="NCBI Taxonomy" id="1461337"/>
    <lineage>
        <taxon>Bacteria</taxon>
        <taxon>Pseudomonadati</taxon>
        <taxon>Pseudomonadota</taxon>
        <taxon>Alphaproteobacteria</taxon>
        <taxon>Rhodospirillales</taxon>
        <taxon>Kiloniellaceae</taxon>
        <taxon>Aestuariispira</taxon>
    </lineage>
</organism>
<dbReference type="PROSITE" id="PS51257">
    <property type="entry name" value="PROKAR_LIPOPROTEIN"/>
    <property type="match status" value="1"/>
</dbReference>
<dbReference type="OrthoDB" id="7362295at2"/>
<evidence type="ECO:0000313" key="3">
    <source>
        <dbReference type="Proteomes" id="UP000256845"/>
    </source>
</evidence>
<protein>
    <recommendedName>
        <fullName evidence="4">Lipoprotein</fullName>
    </recommendedName>
</protein>
<proteinExistence type="predicted"/>
<evidence type="ECO:0000256" key="1">
    <source>
        <dbReference type="SAM" id="MobiDB-lite"/>
    </source>
</evidence>
<comment type="caution">
    <text evidence="2">The sequence shown here is derived from an EMBL/GenBank/DDBJ whole genome shotgun (WGS) entry which is preliminary data.</text>
</comment>
<dbReference type="RefSeq" id="WP_115936947.1">
    <property type="nucleotide sequence ID" value="NZ_QRDW01000005.1"/>
</dbReference>
<keyword evidence="3" id="KW-1185">Reference proteome</keyword>
<reference evidence="2 3" key="1">
    <citation type="submission" date="2018-07" db="EMBL/GenBank/DDBJ databases">
        <title>Genomic Encyclopedia of Type Strains, Phase III (KMG-III): the genomes of soil and plant-associated and newly described type strains.</title>
        <authorList>
            <person name="Whitman W."/>
        </authorList>
    </citation>
    <scope>NUCLEOTIDE SEQUENCE [LARGE SCALE GENOMIC DNA]</scope>
    <source>
        <strain evidence="2 3">CECT 8488</strain>
    </source>
</reference>
<dbReference type="Proteomes" id="UP000256845">
    <property type="component" value="Unassembled WGS sequence"/>
</dbReference>
<evidence type="ECO:0008006" key="4">
    <source>
        <dbReference type="Google" id="ProtNLM"/>
    </source>
</evidence>
<dbReference type="EMBL" id="QRDW01000005">
    <property type="protein sequence ID" value="RED49687.1"/>
    <property type="molecule type" value="Genomic_DNA"/>
</dbReference>
<name>A0A3D9HJL0_9PROT</name>
<feature type="region of interest" description="Disordered" evidence="1">
    <location>
        <begin position="214"/>
        <end position="234"/>
    </location>
</feature>
<dbReference type="AlphaFoldDB" id="A0A3D9HJL0"/>